<dbReference type="PROSITE" id="PS50109">
    <property type="entry name" value="HIS_KIN"/>
    <property type="match status" value="1"/>
</dbReference>
<dbReference type="Gene3D" id="3.30.450.20">
    <property type="entry name" value="PAS domain"/>
    <property type="match status" value="2"/>
</dbReference>
<feature type="domain" description="PAC" evidence="14">
    <location>
        <begin position="334"/>
        <end position="386"/>
    </location>
</feature>
<dbReference type="Proteomes" id="UP000031532">
    <property type="component" value="Unassembled WGS sequence"/>
</dbReference>
<dbReference type="Pfam" id="PF13493">
    <property type="entry name" value="DUF4118"/>
    <property type="match status" value="1"/>
</dbReference>
<dbReference type="PROSITE" id="PS50112">
    <property type="entry name" value="PAS"/>
    <property type="match status" value="2"/>
</dbReference>
<feature type="domain" description="PAC" evidence="14">
    <location>
        <begin position="206"/>
        <end position="258"/>
    </location>
</feature>
<dbReference type="InterPro" id="IPR003594">
    <property type="entry name" value="HATPase_dom"/>
</dbReference>
<protein>
    <submittedName>
        <fullName evidence="15">PAS domain S-box protein</fullName>
    </submittedName>
</protein>
<dbReference type="InterPro" id="IPR013655">
    <property type="entry name" value="PAS_fold_3"/>
</dbReference>
<feature type="domain" description="PAS" evidence="13">
    <location>
        <begin position="259"/>
        <end position="331"/>
    </location>
</feature>
<dbReference type="PROSITE" id="PS50113">
    <property type="entry name" value="PAC"/>
    <property type="match status" value="2"/>
</dbReference>
<dbReference type="SMART" id="SM00387">
    <property type="entry name" value="HATPase_c"/>
    <property type="match status" value="1"/>
</dbReference>
<dbReference type="InterPro" id="IPR000014">
    <property type="entry name" value="PAS"/>
</dbReference>
<evidence type="ECO:0000256" key="10">
    <source>
        <dbReference type="ARBA" id="ARBA00023136"/>
    </source>
</evidence>
<gene>
    <name evidence="15" type="ORF">QH73_0025785</name>
</gene>
<dbReference type="SMART" id="SM00086">
    <property type="entry name" value="PAC"/>
    <property type="match status" value="2"/>
</dbReference>
<proteinExistence type="predicted"/>
<dbReference type="OrthoDB" id="9758522at2"/>
<reference evidence="15 16" key="1">
    <citation type="journal article" date="2015" name="Genome Announc.">
        <title>Draft Genome Sequence of the Terrestrial Cyanobacterium Scytonema millei VB511283, Isolated from Eastern India.</title>
        <authorList>
            <person name="Sen D."/>
            <person name="Chandrababunaidu M.M."/>
            <person name="Singh D."/>
            <person name="Sanghi N."/>
            <person name="Ghorai A."/>
            <person name="Mishra G.P."/>
            <person name="Madduluri M."/>
            <person name="Adhikary S.P."/>
            <person name="Tripathy S."/>
        </authorList>
    </citation>
    <scope>NUCLEOTIDE SEQUENCE [LARGE SCALE GENOMIC DNA]</scope>
    <source>
        <strain evidence="15 16">VB511283</strain>
    </source>
</reference>
<dbReference type="GO" id="GO:0005524">
    <property type="term" value="F:ATP binding"/>
    <property type="evidence" value="ECO:0007669"/>
    <property type="project" value="UniProtKB-KW"/>
</dbReference>
<dbReference type="InterPro" id="IPR038318">
    <property type="entry name" value="KdpD_sf"/>
</dbReference>
<evidence type="ECO:0000256" key="3">
    <source>
        <dbReference type="ARBA" id="ARBA00022679"/>
    </source>
</evidence>
<dbReference type="Pfam" id="PF13426">
    <property type="entry name" value="PAS_9"/>
    <property type="match status" value="1"/>
</dbReference>
<accession>A0A9X5E9Y5</accession>
<keyword evidence="7" id="KW-0067">ATP-binding</keyword>
<dbReference type="GO" id="GO:0000160">
    <property type="term" value="P:phosphorelay signal transduction system"/>
    <property type="evidence" value="ECO:0007669"/>
    <property type="project" value="UniProtKB-KW"/>
</dbReference>
<evidence type="ECO:0000313" key="15">
    <source>
        <dbReference type="EMBL" id="NHC37991.1"/>
    </source>
</evidence>
<dbReference type="AlphaFoldDB" id="A0A9X5E9Y5"/>
<dbReference type="PANTHER" id="PTHR43065:SF23">
    <property type="entry name" value="SENSOR HISTIDINE KINASE PDTAS"/>
    <property type="match status" value="1"/>
</dbReference>
<evidence type="ECO:0000256" key="8">
    <source>
        <dbReference type="ARBA" id="ARBA00022989"/>
    </source>
</evidence>
<dbReference type="NCBIfam" id="TIGR00229">
    <property type="entry name" value="sensory_box"/>
    <property type="match status" value="2"/>
</dbReference>
<evidence type="ECO:0000259" key="13">
    <source>
        <dbReference type="PROSITE" id="PS50112"/>
    </source>
</evidence>
<feature type="transmembrane region" description="Helical" evidence="11">
    <location>
        <begin position="39"/>
        <end position="67"/>
    </location>
</feature>
<dbReference type="SUPFAM" id="SSF55785">
    <property type="entry name" value="PYP-like sensor domain (PAS domain)"/>
    <property type="match status" value="2"/>
</dbReference>
<sequence>MVKRKSLFWRYGVAVLAVAIALVVTLFLATLIHKESPCMLFFIAILVSAWCGGMGAGLAATALAAILCNYFLLPPQYVLSIASWEQGLRLTIFVLEAICICTAIAILNSARVRAQQSQVAALHCQATLLQSEERFRLLIEGVKDYAIFMLDADGIVASWNAGAARMTGYKAREAIGQHCSRFYTYADIESGIPQQELQTAIAQERLETEGWRIRRDGSMFWANVVTTVLKDSSGQIQGFSQVVRDVSDRQRSEEFLRQSQERLHLTLEASQIGIWDWNLHTHELKWSLQQEALFDLAPGTFAGTYEAVLDRIYPEDRASFSEAITRALERTGEFEQEFRILIADGNVRWLAGQGKVFYDDADRAMWMTGINRNISQQKQTAARIQAVEQEKDFLLKEVHHRVKNNLQIISSLLSLQTNYVSDRQTLEILKSGEARIFSMALVHDLLYRSESQNFVQINLADYIETLVNNLYNTYDTANLNCKRVTLKLETEPIWVSIDIAIPCGLIINELTTNAMKHAFLKKQFGQICITVQSQYQEHQTHNHVMLKVSDDGIGLPLELDWQNTKSLGLQIVNILTNQLKGNIELTKKDFGTEFIVRFST</sequence>
<dbReference type="InterPro" id="IPR005467">
    <property type="entry name" value="His_kinase_dom"/>
</dbReference>
<dbReference type="Pfam" id="PF02518">
    <property type="entry name" value="HATPase_c"/>
    <property type="match status" value="1"/>
</dbReference>
<evidence type="ECO:0000259" key="14">
    <source>
        <dbReference type="PROSITE" id="PS50113"/>
    </source>
</evidence>
<evidence type="ECO:0000256" key="1">
    <source>
        <dbReference type="ARBA" id="ARBA00004141"/>
    </source>
</evidence>
<keyword evidence="5" id="KW-0547">Nucleotide-binding</keyword>
<comment type="subcellular location">
    <subcellularLocation>
        <location evidence="1">Membrane</location>
        <topology evidence="1">Multi-pass membrane protein</topology>
    </subcellularLocation>
</comment>
<evidence type="ECO:0000256" key="9">
    <source>
        <dbReference type="ARBA" id="ARBA00023012"/>
    </source>
</evidence>
<dbReference type="InterPro" id="IPR011495">
    <property type="entry name" value="Sig_transdc_His_kin_sub2_dim/P"/>
</dbReference>
<dbReference type="Pfam" id="PF08447">
    <property type="entry name" value="PAS_3"/>
    <property type="match status" value="1"/>
</dbReference>
<dbReference type="GO" id="GO:0016020">
    <property type="term" value="C:membrane"/>
    <property type="evidence" value="ECO:0007669"/>
    <property type="project" value="UniProtKB-SubCell"/>
</dbReference>
<dbReference type="PANTHER" id="PTHR43065">
    <property type="entry name" value="SENSOR HISTIDINE KINASE"/>
    <property type="match status" value="1"/>
</dbReference>
<evidence type="ECO:0000256" key="6">
    <source>
        <dbReference type="ARBA" id="ARBA00022777"/>
    </source>
</evidence>
<evidence type="ECO:0000256" key="5">
    <source>
        <dbReference type="ARBA" id="ARBA00022741"/>
    </source>
</evidence>
<organism evidence="15 16">
    <name type="scientific">Scytonema millei VB511283</name>
    <dbReference type="NCBI Taxonomy" id="1245923"/>
    <lineage>
        <taxon>Bacteria</taxon>
        <taxon>Bacillati</taxon>
        <taxon>Cyanobacteriota</taxon>
        <taxon>Cyanophyceae</taxon>
        <taxon>Nostocales</taxon>
        <taxon>Scytonemataceae</taxon>
        <taxon>Scytonema</taxon>
    </lineage>
</organism>
<dbReference type="EMBL" id="JTJC03000017">
    <property type="protein sequence ID" value="NHC37991.1"/>
    <property type="molecule type" value="Genomic_DNA"/>
</dbReference>
<feature type="domain" description="PAS" evidence="13">
    <location>
        <begin position="131"/>
        <end position="204"/>
    </location>
</feature>
<comment type="caution">
    <text evidence="15">The sequence shown here is derived from an EMBL/GenBank/DDBJ whole genome shotgun (WGS) entry which is preliminary data.</text>
</comment>
<dbReference type="Pfam" id="PF07568">
    <property type="entry name" value="HisKA_2"/>
    <property type="match status" value="1"/>
</dbReference>
<dbReference type="InterPro" id="IPR000700">
    <property type="entry name" value="PAS-assoc_C"/>
</dbReference>
<keyword evidence="6" id="KW-0418">Kinase</keyword>
<keyword evidence="2" id="KW-0597">Phosphoprotein</keyword>
<keyword evidence="8 11" id="KW-1133">Transmembrane helix</keyword>
<evidence type="ECO:0000256" key="4">
    <source>
        <dbReference type="ARBA" id="ARBA00022692"/>
    </source>
</evidence>
<dbReference type="Gene3D" id="3.30.565.10">
    <property type="entry name" value="Histidine kinase-like ATPase, C-terminal domain"/>
    <property type="match status" value="1"/>
</dbReference>
<keyword evidence="10 11" id="KW-0472">Membrane</keyword>
<dbReference type="InterPro" id="IPR036890">
    <property type="entry name" value="HATPase_C_sf"/>
</dbReference>
<dbReference type="Gene3D" id="2.10.70.100">
    <property type="match status" value="1"/>
</dbReference>
<dbReference type="SMART" id="SM00091">
    <property type="entry name" value="PAS"/>
    <property type="match status" value="2"/>
</dbReference>
<feature type="domain" description="Histidine kinase" evidence="12">
    <location>
        <begin position="397"/>
        <end position="600"/>
    </location>
</feature>
<evidence type="ECO:0000256" key="11">
    <source>
        <dbReference type="SAM" id="Phobius"/>
    </source>
</evidence>
<dbReference type="InterPro" id="IPR025201">
    <property type="entry name" value="KdpD_TM"/>
</dbReference>
<evidence type="ECO:0000256" key="7">
    <source>
        <dbReference type="ARBA" id="ARBA00022840"/>
    </source>
</evidence>
<dbReference type="InterPro" id="IPR035965">
    <property type="entry name" value="PAS-like_dom_sf"/>
</dbReference>
<keyword evidence="16" id="KW-1185">Reference proteome</keyword>
<dbReference type="RefSeq" id="WP_132867237.1">
    <property type="nucleotide sequence ID" value="NZ_JTJC03000017.1"/>
</dbReference>
<evidence type="ECO:0000313" key="16">
    <source>
        <dbReference type="Proteomes" id="UP000031532"/>
    </source>
</evidence>
<dbReference type="InterPro" id="IPR001610">
    <property type="entry name" value="PAC"/>
</dbReference>
<dbReference type="Gene3D" id="1.20.120.620">
    <property type="entry name" value="Backbone structure of the membrane domain of e. Coli histidine kinase receptor kdpd"/>
    <property type="match status" value="1"/>
</dbReference>
<keyword evidence="4 11" id="KW-0812">Transmembrane</keyword>
<feature type="transmembrane region" description="Helical" evidence="11">
    <location>
        <begin position="87"/>
        <end position="107"/>
    </location>
</feature>
<evidence type="ECO:0000256" key="2">
    <source>
        <dbReference type="ARBA" id="ARBA00022553"/>
    </source>
</evidence>
<evidence type="ECO:0000259" key="12">
    <source>
        <dbReference type="PROSITE" id="PS50109"/>
    </source>
</evidence>
<dbReference type="GO" id="GO:0016301">
    <property type="term" value="F:kinase activity"/>
    <property type="evidence" value="ECO:0007669"/>
    <property type="project" value="UniProtKB-KW"/>
</dbReference>
<name>A0A9X5E9Y5_9CYAN</name>
<dbReference type="CDD" id="cd00130">
    <property type="entry name" value="PAS"/>
    <property type="match status" value="2"/>
</dbReference>
<feature type="transmembrane region" description="Helical" evidence="11">
    <location>
        <begin position="12"/>
        <end position="32"/>
    </location>
</feature>
<keyword evidence="9" id="KW-0902">Two-component regulatory system</keyword>
<dbReference type="SUPFAM" id="SSF55874">
    <property type="entry name" value="ATPase domain of HSP90 chaperone/DNA topoisomerase II/histidine kinase"/>
    <property type="match status" value="1"/>
</dbReference>
<keyword evidence="3" id="KW-0808">Transferase</keyword>